<dbReference type="EMBL" id="JANX01000203">
    <property type="protein sequence ID" value="KGM33270.1"/>
    <property type="molecule type" value="Genomic_DNA"/>
</dbReference>
<dbReference type="Proteomes" id="UP000029995">
    <property type="component" value="Unassembled WGS sequence"/>
</dbReference>
<dbReference type="InterPro" id="IPR024467">
    <property type="entry name" value="Xre/MbcA/ParS-like_toxin-bd"/>
</dbReference>
<dbReference type="GO" id="GO:0003677">
    <property type="term" value="F:DNA binding"/>
    <property type="evidence" value="ECO:0007669"/>
    <property type="project" value="InterPro"/>
</dbReference>
<dbReference type="InterPro" id="IPR046847">
    <property type="entry name" value="Xre-like_HTH"/>
</dbReference>
<evidence type="ECO:0000313" key="4">
    <source>
        <dbReference type="Proteomes" id="UP000029995"/>
    </source>
</evidence>
<dbReference type="RefSeq" id="WP_034839638.1">
    <property type="nucleotide sequence ID" value="NZ_JANX01000203.1"/>
</dbReference>
<accession>A0A0A0D5D5</accession>
<reference evidence="3 4" key="1">
    <citation type="submission" date="2014-01" db="EMBL/GenBank/DDBJ databases">
        <title>Genome sequence determination for a cystic fibrosis isolate, Inquilinus limosus.</title>
        <authorList>
            <person name="Pino M."/>
            <person name="Di Conza J."/>
            <person name="Gutkind G."/>
        </authorList>
    </citation>
    <scope>NUCLEOTIDE SEQUENCE [LARGE SCALE GENOMIC DNA]</scope>
    <source>
        <strain evidence="3 4">MP06</strain>
    </source>
</reference>
<proteinExistence type="predicted"/>
<dbReference type="Pfam" id="PF20432">
    <property type="entry name" value="Xre-like-HTH"/>
    <property type="match status" value="1"/>
</dbReference>
<sequence length="163" mass="17319">MSRISPSTKSDSPGSVRHRKAGLSYLAVFHASPLERIDMIKHGVRAVEAKRILADLAIGQGAGLRALNLSPATVNKKAKQDQTLSPEDSERVIGVARLVGQIEAMVEESGDPKGFDAAAWMARWLNDPLPALGGTCPIELMDTMEGQALVSTVLAQLQSGAYA</sequence>
<gene>
    <name evidence="3" type="ORF">P409_16750</name>
</gene>
<evidence type="ECO:0000313" key="3">
    <source>
        <dbReference type="EMBL" id="KGM33270.1"/>
    </source>
</evidence>
<feature type="domain" description="Antitoxin Xre/MbcA/ParS-like toxin-binding" evidence="1">
    <location>
        <begin position="116"/>
        <end position="160"/>
    </location>
</feature>
<dbReference type="Pfam" id="PF09722">
    <property type="entry name" value="Xre_MbcA_ParS_C"/>
    <property type="match status" value="1"/>
</dbReference>
<dbReference type="AlphaFoldDB" id="A0A0A0D5D5"/>
<name>A0A0A0D5D5_9PROT</name>
<evidence type="ECO:0000259" key="1">
    <source>
        <dbReference type="Pfam" id="PF09722"/>
    </source>
</evidence>
<comment type="caution">
    <text evidence="3">The sequence shown here is derived from an EMBL/GenBank/DDBJ whole genome shotgun (WGS) entry which is preliminary data.</text>
</comment>
<evidence type="ECO:0000259" key="2">
    <source>
        <dbReference type="Pfam" id="PF20432"/>
    </source>
</evidence>
<protein>
    <submittedName>
        <fullName evidence="3">Uncharacterized protein</fullName>
    </submittedName>
</protein>
<organism evidence="3 4">
    <name type="scientific">Inquilinus limosus MP06</name>
    <dbReference type="NCBI Taxonomy" id="1398085"/>
    <lineage>
        <taxon>Bacteria</taxon>
        <taxon>Pseudomonadati</taxon>
        <taxon>Pseudomonadota</taxon>
        <taxon>Alphaproteobacteria</taxon>
        <taxon>Rhodospirillales</taxon>
        <taxon>Rhodospirillaceae</taxon>
        <taxon>Inquilinus</taxon>
    </lineage>
</organism>
<feature type="domain" description="Antitoxin Xre-like helix-turn-helix" evidence="2">
    <location>
        <begin position="35"/>
        <end position="97"/>
    </location>
</feature>
<dbReference type="OrthoDB" id="5918037at2"/>